<keyword evidence="2" id="KW-0238">DNA-binding</keyword>
<dbReference type="PROSITE" id="PS50995">
    <property type="entry name" value="HTH_MARR_2"/>
    <property type="match status" value="1"/>
</dbReference>
<evidence type="ECO:0000256" key="3">
    <source>
        <dbReference type="ARBA" id="ARBA00023163"/>
    </source>
</evidence>
<accession>A0A5N0UYM5</accession>
<evidence type="ECO:0000313" key="5">
    <source>
        <dbReference type="EMBL" id="KAA9158744.1"/>
    </source>
</evidence>
<evidence type="ECO:0000259" key="4">
    <source>
        <dbReference type="PROSITE" id="PS50995"/>
    </source>
</evidence>
<protein>
    <submittedName>
        <fullName evidence="5">MarR family transcriptional regulator</fullName>
    </submittedName>
</protein>
<keyword evidence="3" id="KW-0804">Transcription</keyword>
<dbReference type="GO" id="GO:0003677">
    <property type="term" value="F:DNA binding"/>
    <property type="evidence" value="ECO:0007669"/>
    <property type="project" value="UniProtKB-KW"/>
</dbReference>
<proteinExistence type="predicted"/>
<reference evidence="5" key="1">
    <citation type="submission" date="2019-09" db="EMBL/GenBank/DDBJ databases">
        <authorList>
            <person name="Teo W.F.A."/>
            <person name="Duangmal K."/>
        </authorList>
    </citation>
    <scope>NUCLEOTIDE SEQUENCE [LARGE SCALE GENOMIC DNA]</scope>
    <source>
        <strain evidence="5">K81G1</strain>
    </source>
</reference>
<keyword evidence="1" id="KW-0805">Transcription regulation</keyword>
<keyword evidence="6" id="KW-1185">Reference proteome</keyword>
<dbReference type="Proteomes" id="UP000319769">
    <property type="component" value="Unassembled WGS sequence"/>
</dbReference>
<dbReference type="PANTHER" id="PTHR39515:SF2">
    <property type="entry name" value="HTH-TYPE TRANSCRIPTIONAL REGULATOR RV0880"/>
    <property type="match status" value="1"/>
</dbReference>
<dbReference type="InterPro" id="IPR000835">
    <property type="entry name" value="HTH_MarR-typ"/>
</dbReference>
<dbReference type="InterPro" id="IPR052526">
    <property type="entry name" value="HTH-type_Bedaq_tolerance"/>
</dbReference>
<dbReference type="Gene3D" id="1.10.10.10">
    <property type="entry name" value="Winged helix-like DNA-binding domain superfamily/Winged helix DNA-binding domain"/>
    <property type="match status" value="1"/>
</dbReference>
<dbReference type="InterPro" id="IPR036388">
    <property type="entry name" value="WH-like_DNA-bd_sf"/>
</dbReference>
<dbReference type="OrthoDB" id="3215377at2"/>
<gene>
    <name evidence="5" type="ORF">FPZ12_022050</name>
</gene>
<evidence type="ECO:0000256" key="2">
    <source>
        <dbReference type="ARBA" id="ARBA00023125"/>
    </source>
</evidence>
<dbReference type="SMART" id="SM00347">
    <property type="entry name" value="HTH_MARR"/>
    <property type="match status" value="1"/>
</dbReference>
<dbReference type="InterPro" id="IPR036390">
    <property type="entry name" value="WH_DNA-bd_sf"/>
</dbReference>
<dbReference type="AlphaFoldDB" id="A0A5N0UYM5"/>
<dbReference type="GO" id="GO:0003700">
    <property type="term" value="F:DNA-binding transcription factor activity"/>
    <property type="evidence" value="ECO:0007669"/>
    <property type="project" value="InterPro"/>
</dbReference>
<feature type="domain" description="HTH marR-type" evidence="4">
    <location>
        <begin position="1"/>
        <end position="144"/>
    </location>
</feature>
<name>A0A5N0UYM5_9PSEU</name>
<evidence type="ECO:0000256" key="1">
    <source>
        <dbReference type="ARBA" id="ARBA00023015"/>
    </source>
</evidence>
<dbReference type="RefSeq" id="WP_144752162.1">
    <property type="nucleotide sequence ID" value="NZ_VMNW02000033.1"/>
</dbReference>
<dbReference type="EMBL" id="VMNW02000033">
    <property type="protein sequence ID" value="KAA9158744.1"/>
    <property type="molecule type" value="Genomic_DNA"/>
</dbReference>
<dbReference type="PROSITE" id="PS01117">
    <property type="entry name" value="HTH_MARR_1"/>
    <property type="match status" value="1"/>
</dbReference>
<sequence>MTDGEPLSPTAAQAASDTWVVVGRLLRKLRSLGGDGDITPAQTSVLVRLGKQSPASASELAAVEQVRPQSMAKIVAALEESGLVQRNPDPDDGRRQLVTLTALGRERRQGVKRAREAWLARALQEQGTEEELQALIVAMGVLDKVAGS</sequence>
<dbReference type="SUPFAM" id="SSF46785">
    <property type="entry name" value="Winged helix' DNA-binding domain"/>
    <property type="match status" value="1"/>
</dbReference>
<evidence type="ECO:0000313" key="6">
    <source>
        <dbReference type="Proteomes" id="UP000319769"/>
    </source>
</evidence>
<dbReference type="InterPro" id="IPR023187">
    <property type="entry name" value="Tscrpt_reg_MarR-type_CS"/>
</dbReference>
<organism evidence="5 6">
    <name type="scientific">Amycolatopsis acidicola</name>
    <dbReference type="NCBI Taxonomy" id="2596893"/>
    <lineage>
        <taxon>Bacteria</taxon>
        <taxon>Bacillati</taxon>
        <taxon>Actinomycetota</taxon>
        <taxon>Actinomycetes</taxon>
        <taxon>Pseudonocardiales</taxon>
        <taxon>Pseudonocardiaceae</taxon>
        <taxon>Amycolatopsis</taxon>
    </lineage>
</organism>
<dbReference type="PANTHER" id="PTHR39515">
    <property type="entry name" value="CONSERVED PROTEIN"/>
    <property type="match status" value="1"/>
</dbReference>
<dbReference type="Pfam" id="PF01047">
    <property type="entry name" value="MarR"/>
    <property type="match status" value="1"/>
</dbReference>
<comment type="caution">
    <text evidence="5">The sequence shown here is derived from an EMBL/GenBank/DDBJ whole genome shotgun (WGS) entry which is preliminary data.</text>
</comment>